<protein>
    <recommendedName>
        <fullName evidence="8">tRNA-specific adenosine deaminase</fullName>
        <ecNumber evidence="8">3.5.4.33</ecNumber>
    </recommendedName>
</protein>
<feature type="active site" description="Proton donor" evidence="8">
    <location>
        <position position="54"/>
    </location>
</feature>
<dbReference type="OrthoDB" id="9802676at2"/>
<evidence type="ECO:0000256" key="1">
    <source>
        <dbReference type="ARBA" id="ARBA00010669"/>
    </source>
</evidence>
<keyword evidence="11" id="KW-1185">Reference proteome</keyword>
<dbReference type="CDD" id="cd01285">
    <property type="entry name" value="nucleoside_deaminase"/>
    <property type="match status" value="1"/>
</dbReference>
<evidence type="ECO:0000256" key="2">
    <source>
        <dbReference type="ARBA" id="ARBA00011738"/>
    </source>
</evidence>
<dbReference type="InterPro" id="IPR028883">
    <property type="entry name" value="tRNA_aden_deaminase"/>
</dbReference>
<feature type="binding site" evidence="8">
    <location>
        <position position="52"/>
    </location>
    <ligand>
        <name>Zn(2+)</name>
        <dbReference type="ChEBI" id="CHEBI:29105"/>
        <note>catalytic</note>
    </ligand>
</feature>
<comment type="similarity">
    <text evidence="1">Belongs to the cytidine and deoxycytidylate deaminase family. ADAT2 subfamily.</text>
</comment>
<evidence type="ECO:0000256" key="4">
    <source>
        <dbReference type="ARBA" id="ARBA00022723"/>
    </source>
</evidence>
<dbReference type="PROSITE" id="PS51747">
    <property type="entry name" value="CYT_DCMP_DEAMINASES_2"/>
    <property type="match status" value="1"/>
</dbReference>
<comment type="cofactor">
    <cofactor evidence="8">
        <name>Zn(2+)</name>
        <dbReference type="ChEBI" id="CHEBI:29105"/>
    </cofactor>
    <text evidence="8">Binds 1 zinc ion per subunit.</text>
</comment>
<evidence type="ECO:0000256" key="8">
    <source>
        <dbReference type="HAMAP-Rule" id="MF_00972"/>
    </source>
</evidence>
<keyword evidence="5 8" id="KW-0378">Hydrolase</keyword>
<comment type="function">
    <text evidence="8">Catalyzes the deamination of adenosine to inosine at the wobble position 34 of tRNA(Arg2).</text>
</comment>
<dbReference type="GO" id="GO:0002100">
    <property type="term" value="P:tRNA wobble adenosine to inosine editing"/>
    <property type="evidence" value="ECO:0007669"/>
    <property type="project" value="UniProtKB-UniRule"/>
</dbReference>
<feature type="domain" description="CMP/dCMP-type deaminase" evidence="9">
    <location>
        <begin position="1"/>
        <end position="110"/>
    </location>
</feature>
<evidence type="ECO:0000259" key="9">
    <source>
        <dbReference type="PROSITE" id="PS51747"/>
    </source>
</evidence>
<dbReference type="InterPro" id="IPR058535">
    <property type="entry name" value="MafB19-deam"/>
</dbReference>
<name>A0A330GII9_9HYPH</name>
<evidence type="ECO:0000256" key="5">
    <source>
        <dbReference type="ARBA" id="ARBA00022801"/>
    </source>
</evidence>
<dbReference type="SUPFAM" id="SSF53927">
    <property type="entry name" value="Cytidine deaminase-like"/>
    <property type="match status" value="1"/>
</dbReference>
<evidence type="ECO:0000313" key="11">
    <source>
        <dbReference type="Proteomes" id="UP000251956"/>
    </source>
</evidence>
<feature type="binding site" evidence="8">
    <location>
        <position position="82"/>
    </location>
    <ligand>
        <name>Zn(2+)</name>
        <dbReference type="ChEBI" id="CHEBI:29105"/>
        <note>catalytic</note>
    </ligand>
</feature>
<keyword evidence="6 8" id="KW-0862">Zinc</keyword>
<dbReference type="Gene3D" id="3.40.140.10">
    <property type="entry name" value="Cytidine Deaminase, domain 2"/>
    <property type="match status" value="1"/>
</dbReference>
<evidence type="ECO:0000256" key="3">
    <source>
        <dbReference type="ARBA" id="ARBA00022694"/>
    </source>
</evidence>
<proteinExistence type="inferred from homology"/>
<evidence type="ECO:0000256" key="7">
    <source>
        <dbReference type="ARBA" id="ARBA00048045"/>
    </source>
</evidence>
<accession>A0A330GII9</accession>
<feature type="binding site" evidence="8">
    <location>
        <position position="85"/>
    </location>
    <ligand>
        <name>Zn(2+)</name>
        <dbReference type="ChEBI" id="CHEBI:29105"/>
        <note>catalytic</note>
    </ligand>
</feature>
<comment type="subunit">
    <text evidence="2 8">Homodimer.</text>
</comment>
<dbReference type="RefSeq" id="WP_112130284.1">
    <property type="nucleotide sequence ID" value="NZ_QMBQ01000010.1"/>
</dbReference>
<dbReference type="PROSITE" id="PS00903">
    <property type="entry name" value="CYT_DCMP_DEAMINASES_1"/>
    <property type="match status" value="1"/>
</dbReference>
<dbReference type="InterPro" id="IPR016192">
    <property type="entry name" value="APOBEC/CMP_deaminase_Zn-bd"/>
</dbReference>
<dbReference type="PANTHER" id="PTHR11079:SF202">
    <property type="entry name" value="TRNA-SPECIFIC ADENOSINE DEAMINASE"/>
    <property type="match status" value="1"/>
</dbReference>
<sequence>MKRPDFMALALEEAEAAAGRGEVPVGAVIVSGNTVIAKAGNRTRELADPTAHAEMLAIREACRKIASERLTGHDLYVTLEPCAMCAGAISFARLRRLYFGAADEKGGAVVNGTRFFASPICHHAPDIYAGIGESAAALILKDFFRDRRNGGG</sequence>
<organism evidence="10 11">
    <name type="scientific">Mesorhizobium atlanticum</name>
    <dbReference type="NCBI Taxonomy" id="2233532"/>
    <lineage>
        <taxon>Bacteria</taxon>
        <taxon>Pseudomonadati</taxon>
        <taxon>Pseudomonadota</taxon>
        <taxon>Alphaproteobacteria</taxon>
        <taxon>Hyphomicrobiales</taxon>
        <taxon>Phyllobacteriaceae</taxon>
        <taxon>Mesorhizobium</taxon>
    </lineage>
</organism>
<dbReference type="Pfam" id="PF14437">
    <property type="entry name" value="MafB19-deam"/>
    <property type="match status" value="1"/>
</dbReference>
<keyword evidence="3 8" id="KW-0819">tRNA processing</keyword>
<gene>
    <name evidence="8" type="primary">tadA</name>
    <name evidence="10" type="ORF">DPM35_27280</name>
</gene>
<dbReference type="InterPro" id="IPR002125">
    <property type="entry name" value="CMP_dCMP_dom"/>
</dbReference>
<evidence type="ECO:0000313" key="10">
    <source>
        <dbReference type="EMBL" id="RAZ72506.1"/>
    </source>
</evidence>
<dbReference type="GO" id="GO:0008270">
    <property type="term" value="F:zinc ion binding"/>
    <property type="evidence" value="ECO:0007669"/>
    <property type="project" value="UniProtKB-UniRule"/>
</dbReference>
<dbReference type="PANTHER" id="PTHR11079">
    <property type="entry name" value="CYTOSINE DEAMINASE FAMILY MEMBER"/>
    <property type="match status" value="1"/>
</dbReference>
<reference evidence="11" key="1">
    <citation type="submission" date="2018-06" db="EMBL/GenBank/DDBJ databases">
        <authorList>
            <person name="Helene L.C."/>
            <person name="Dall'Agnol R."/>
            <person name="Delamuta J.R."/>
            <person name="Hungria M."/>
        </authorList>
    </citation>
    <scope>NUCLEOTIDE SEQUENCE [LARGE SCALE GENOMIC DNA]</scope>
    <source>
        <strain evidence="11">CNPSo 3140</strain>
    </source>
</reference>
<dbReference type="AlphaFoldDB" id="A0A330GII9"/>
<dbReference type="EC" id="3.5.4.33" evidence="8"/>
<dbReference type="InterPro" id="IPR016193">
    <property type="entry name" value="Cytidine_deaminase-like"/>
</dbReference>
<reference evidence="10 11" key="2">
    <citation type="submission" date="2018-07" db="EMBL/GenBank/DDBJ databases">
        <title>Diversity of Mesorhizobium strains in Brazil.</title>
        <authorList>
            <person name="Helene L.C.F."/>
            <person name="Dall'Agnol R."/>
            <person name="Delamuta J.R.M."/>
            <person name="Hungria M."/>
        </authorList>
    </citation>
    <scope>NUCLEOTIDE SEQUENCE [LARGE SCALE GENOMIC DNA]</scope>
    <source>
        <strain evidence="10 11">CNPSo 3140</strain>
    </source>
</reference>
<dbReference type="HAMAP" id="MF_00972">
    <property type="entry name" value="tRNA_aden_deaminase"/>
    <property type="match status" value="1"/>
</dbReference>
<comment type="caution">
    <text evidence="10">The sequence shown here is derived from an EMBL/GenBank/DDBJ whole genome shotgun (WGS) entry which is preliminary data.</text>
</comment>
<comment type="catalytic activity">
    <reaction evidence="7 8">
        <text>adenosine(34) in tRNA + H2O + H(+) = inosine(34) in tRNA + NH4(+)</text>
        <dbReference type="Rhea" id="RHEA:43168"/>
        <dbReference type="Rhea" id="RHEA-COMP:10373"/>
        <dbReference type="Rhea" id="RHEA-COMP:10374"/>
        <dbReference type="ChEBI" id="CHEBI:15377"/>
        <dbReference type="ChEBI" id="CHEBI:15378"/>
        <dbReference type="ChEBI" id="CHEBI:28938"/>
        <dbReference type="ChEBI" id="CHEBI:74411"/>
        <dbReference type="ChEBI" id="CHEBI:82852"/>
        <dbReference type="EC" id="3.5.4.33"/>
    </reaction>
</comment>
<keyword evidence="4 8" id="KW-0479">Metal-binding</keyword>
<evidence type="ECO:0000256" key="6">
    <source>
        <dbReference type="ARBA" id="ARBA00022833"/>
    </source>
</evidence>
<dbReference type="Proteomes" id="UP000251956">
    <property type="component" value="Unassembled WGS sequence"/>
</dbReference>
<dbReference type="GO" id="GO:0052717">
    <property type="term" value="F:tRNA-specific adenosine-34 deaminase activity"/>
    <property type="evidence" value="ECO:0007669"/>
    <property type="project" value="UniProtKB-UniRule"/>
</dbReference>
<dbReference type="EMBL" id="QMBQ01000010">
    <property type="protein sequence ID" value="RAZ72506.1"/>
    <property type="molecule type" value="Genomic_DNA"/>
</dbReference>